<sequence>MYSILRLVSRPSTISCIRHLKMNTRMPRSRPDLLRFIEDITLPVLEKPLPDPVEDCYREQIKNKILLDQEDIELASEYDQFRARHFREILESSRIVLLCQEVCIVPSIRYTIAKMQFMKNGFTFTKFPRIVPHLALANDIQYENFLPPILSFGFETIYLFHKQNNLALAFKLLKKYRNNLLLIGGLVDGRLYNRAGLENLAQLPNIDYFQGELVSITQLPSSRTLSLANHPARLLSHYLDTYVKSQQTKT</sequence>
<proteinExistence type="inferred from homology"/>
<organism evidence="4 5">
    <name type="scientific">Rotaria sordida</name>
    <dbReference type="NCBI Taxonomy" id="392033"/>
    <lineage>
        <taxon>Eukaryota</taxon>
        <taxon>Metazoa</taxon>
        <taxon>Spiralia</taxon>
        <taxon>Gnathifera</taxon>
        <taxon>Rotifera</taxon>
        <taxon>Eurotatoria</taxon>
        <taxon>Bdelloidea</taxon>
        <taxon>Philodinida</taxon>
        <taxon>Philodinidae</taxon>
        <taxon>Rotaria</taxon>
    </lineage>
</organism>
<dbReference type="InterPro" id="IPR043141">
    <property type="entry name" value="Ribosomal_uL10-like_sf"/>
</dbReference>
<name>A0A813NLA8_9BILA</name>
<evidence type="ECO:0000256" key="1">
    <source>
        <dbReference type="ARBA" id="ARBA00008889"/>
    </source>
</evidence>
<accession>A0A813NLA8</accession>
<dbReference type="InterPro" id="IPR047865">
    <property type="entry name" value="Ribosomal_uL10_bac_type"/>
</dbReference>
<evidence type="ECO:0000256" key="2">
    <source>
        <dbReference type="ARBA" id="ARBA00035707"/>
    </source>
</evidence>
<dbReference type="Proteomes" id="UP000663870">
    <property type="component" value="Unassembled WGS sequence"/>
</dbReference>
<comment type="caution">
    <text evidence="4">The sequence shown here is derived from an EMBL/GenBank/DDBJ whole genome shotgun (WGS) entry which is preliminary data.</text>
</comment>
<evidence type="ECO:0000256" key="3">
    <source>
        <dbReference type="ARBA" id="ARBA00035716"/>
    </source>
</evidence>
<dbReference type="AlphaFoldDB" id="A0A813NLA8"/>
<dbReference type="EMBL" id="CAJNOL010000010">
    <property type="protein sequence ID" value="CAF0738182.1"/>
    <property type="molecule type" value="Genomic_DNA"/>
</dbReference>
<keyword evidence="5" id="KW-1185">Reference proteome</keyword>
<protein>
    <recommendedName>
        <fullName evidence="2">Large ribosomal subunit protein uL10m</fullName>
    </recommendedName>
    <alternativeName>
        <fullName evidence="3">39S ribosomal protein L10, mitochondrial</fullName>
    </alternativeName>
</protein>
<dbReference type="SUPFAM" id="SSF160369">
    <property type="entry name" value="Ribosomal protein L10-like"/>
    <property type="match status" value="1"/>
</dbReference>
<dbReference type="Gene3D" id="3.30.70.1730">
    <property type="match status" value="1"/>
</dbReference>
<dbReference type="PANTHER" id="PTHR11560">
    <property type="entry name" value="39S RIBOSOMAL PROTEIN L10, MITOCHONDRIAL"/>
    <property type="match status" value="1"/>
</dbReference>
<gene>
    <name evidence="4" type="ORF">JXQ802_LOCUS959</name>
</gene>
<reference evidence="4" key="1">
    <citation type="submission" date="2021-02" db="EMBL/GenBank/DDBJ databases">
        <authorList>
            <person name="Nowell W R."/>
        </authorList>
    </citation>
    <scope>NUCLEOTIDE SEQUENCE</scope>
</reference>
<comment type="similarity">
    <text evidence="1">Belongs to the universal ribosomal protein uL10 family.</text>
</comment>
<evidence type="ECO:0000313" key="5">
    <source>
        <dbReference type="Proteomes" id="UP000663870"/>
    </source>
</evidence>
<evidence type="ECO:0000313" key="4">
    <source>
        <dbReference type="EMBL" id="CAF0738182.1"/>
    </source>
</evidence>